<sequence>MIREKGESQLRRILFPFKICSLLMLVLFVLSSCGAPTDPLLKLKAKLDREPEYSIILDDMKEEGTFFRSYYHKYRTIKGDSSNVTDWEQVSEEIYRKRGAFLGLALITKAKDGQYAQTPAPPGYHMVGNPAYGEWRRDASGNSFWEFYGKYRLFSDLLGAGSMIFRRDYNDYHQYRERQQPYFGRNKEFGTSGHYTERTNPSFFERRRAKIEMSKSKFAQRVASKAGRSSGSFRGGGGSF</sequence>
<dbReference type="PROSITE" id="PS51257">
    <property type="entry name" value="PROKAR_LIPOPROTEIN"/>
    <property type="match status" value="1"/>
</dbReference>
<comment type="caution">
    <text evidence="1">The sequence shown here is derived from an EMBL/GenBank/DDBJ whole genome shotgun (WGS) entry which is preliminary data.</text>
</comment>
<name>A0A933GNW8_UNCTE</name>
<feature type="non-terminal residue" evidence="1">
    <location>
        <position position="240"/>
    </location>
</feature>
<evidence type="ECO:0008006" key="3">
    <source>
        <dbReference type="Google" id="ProtNLM"/>
    </source>
</evidence>
<organism evidence="1 2">
    <name type="scientific">Tectimicrobiota bacterium</name>
    <dbReference type="NCBI Taxonomy" id="2528274"/>
    <lineage>
        <taxon>Bacteria</taxon>
        <taxon>Pseudomonadati</taxon>
        <taxon>Nitrospinota/Tectimicrobiota group</taxon>
        <taxon>Candidatus Tectimicrobiota</taxon>
    </lineage>
</organism>
<gene>
    <name evidence="1" type="ORF">HY730_07460</name>
</gene>
<evidence type="ECO:0000313" key="2">
    <source>
        <dbReference type="Proteomes" id="UP000772181"/>
    </source>
</evidence>
<proteinExistence type="predicted"/>
<evidence type="ECO:0000313" key="1">
    <source>
        <dbReference type="EMBL" id="MBI4596194.1"/>
    </source>
</evidence>
<accession>A0A933GNW8</accession>
<dbReference type="Proteomes" id="UP000772181">
    <property type="component" value="Unassembled WGS sequence"/>
</dbReference>
<dbReference type="EMBL" id="JACQWF010000331">
    <property type="protein sequence ID" value="MBI4596194.1"/>
    <property type="molecule type" value="Genomic_DNA"/>
</dbReference>
<reference evidence="1" key="1">
    <citation type="submission" date="2020-07" db="EMBL/GenBank/DDBJ databases">
        <title>Huge and variable diversity of episymbiotic CPR bacteria and DPANN archaea in groundwater ecosystems.</title>
        <authorList>
            <person name="He C.Y."/>
            <person name="Keren R."/>
            <person name="Whittaker M."/>
            <person name="Farag I.F."/>
            <person name="Doudna J."/>
            <person name="Cate J.H.D."/>
            <person name="Banfield J.F."/>
        </authorList>
    </citation>
    <scope>NUCLEOTIDE SEQUENCE</scope>
    <source>
        <strain evidence="1">NC_groundwater_1482_Ag_S-0.65um_47_24</strain>
    </source>
</reference>
<dbReference type="AlphaFoldDB" id="A0A933GNW8"/>
<protein>
    <recommendedName>
        <fullName evidence="3">Lipoprotein</fullName>
    </recommendedName>
</protein>